<name>A0ABZ2WFM1_9HYPO</name>
<comment type="subunit">
    <text evidence="2">Component of the NuA4 histone acetyltransferase complex.</text>
</comment>
<evidence type="ECO:0000256" key="1">
    <source>
        <dbReference type="ARBA" id="ARBA00004123"/>
    </source>
</evidence>
<keyword evidence="3" id="KW-0539">Nucleus</keyword>
<dbReference type="SUPFAM" id="SSF54160">
    <property type="entry name" value="Chromo domain-like"/>
    <property type="match status" value="1"/>
</dbReference>
<accession>A0ABZ2WFM1</accession>
<dbReference type="PROSITE" id="PS00598">
    <property type="entry name" value="CHROMO_1"/>
    <property type="match status" value="1"/>
</dbReference>
<feature type="compositionally biased region" description="Basic residues" evidence="4">
    <location>
        <begin position="91"/>
        <end position="102"/>
    </location>
</feature>
<dbReference type="SMART" id="SM00298">
    <property type="entry name" value="CHROMO"/>
    <property type="match status" value="1"/>
</dbReference>
<evidence type="ECO:0000256" key="2">
    <source>
        <dbReference type="ARBA" id="ARBA00011353"/>
    </source>
</evidence>
<comment type="subcellular location">
    <subcellularLocation>
        <location evidence="1">Nucleus</location>
    </subcellularLocation>
</comment>
<dbReference type="InterPro" id="IPR051219">
    <property type="entry name" value="Heterochromatin_chromo-domain"/>
</dbReference>
<dbReference type="InterPro" id="IPR023780">
    <property type="entry name" value="Chromo_domain"/>
</dbReference>
<dbReference type="InterPro" id="IPR016197">
    <property type="entry name" value="Chromo-like_dom_sf"/>
</dbReference>
<dbReference type="EMBL" id="CP151260">
    <property type="protein sequence ID" value="WZH39384.1"/>
    <property type="molecule type" value="Genomic_DNA"/>
</dbReference>
<organism evidence="6 7">
    <name type="scientific">Fusarium acuminatum</name>
    <dbReference type="NCBI Taxonomy" id="5515"/>
    <lineage>
        <taxon>Eukaryota</taxon>
        <taxon>Fungi</taxon>
        <taxon>Dikarya</taxon>
        <taxon>Ascomycota</taxon>
        <taxon>Pezizomycotina</taxon>
        <taxon>Sordariomycetes</taxon>
        <taxon>Hypocreomycetidae</taxon>
        <taxon>Hypocreales</taxon>
        <taxon>Nectriaceae</taxon>
        <taxon>Fusarium</taxon>
        <taxon>Fusarium tricinctum species complex</taxon>
    </lineage>
</organism>
<keyword evidence="7" id="KW-1185">Reference proteome</keyword>
<evidence type="ECO:0000313" key="7">
    <source>
        <dbReference type="Proteomes" id="UP001489902"/>
    </source>
</evidence>
<evidence type="ECO:0000256" key="3">
    <source>
        <dbReference type="ARBA" id="ARBA00023242"/>
    </source>
</evidence>
<feature type="region of interest" description="Disordered" evidence="4">
    <location>
        <begin position="54"/>
        <end position="178"/>
    </location>
</feature>
<dbReference type="PROSITE" id="PS50013">
    <property type="entry name" value="CHROMO_2"/>
    <property type="match status" value="1"/>
</dbReference>
<dbReference type="Pfam" id="PF00385">
    <property type="entry name" value="Chromo"/>
    <property type="match status" value="1"/>
</dbReference>
<dbReference type="Proteomes" id="UP001489902">
    <property type="component" value="Chromosome 1"/>
</dbReference>
<feature type="compositionally biased region" description="Basic residues" evidence="4">
    <location>
        <begin position="156"/>
        <end position="165"/>
    </location>
</feature>
<dbReference type="CDD" id="cd00024">
    <property type="entry name" value="CD_CSD"/>
    <property type="match status" value="1"/>
</dbReference>
<evidence type="ECO:0000256" key="4">
    <source>
        <dbReference type="SAM" id="MobiDB-lite"/>
    </source>
</evidence>
<reference evidence="6 7" key="1">
    <citation type="submission" date="2024-04" db="EMBL/GenBank/DDBJ databases">
        <title>Complete genome sequence of Fusarium acuminatum.</title>
        <authorList>
            <person name="Lan B."/>
        </authorList>
    </citation>
    <scope>NUCLEOTIDE SEQUENCE [LARGE SCALE GENOMIC DNA]</scope>
    <source>
        <strain evidence="6">1A</strain>
    </source>
</reference>
<dbReference type="InterPro" id="IPR000953">
    <property type="entry name" value="Chromo/chromo_shadow_dom"/>
</dbReference>
<sequence length="233" mass="26785">MSTPKPRPTVFYARDKSPLEDSVGYFTSPRESIEKEEPFVKVVSDIMDYDDYESFDEDLRSVTPENTEEKAPREKRPVSRDEESNEEDSKKKLKPSLQRQRRSAAEESAMPRRSKRVASAAPPTKDKASPAKTAVKRGPGRPATGIQRKGEEVLKSKRGRGRPTTKHQVTSPDSDTEWEVEEIVESRIDTTTKKRFYLVKWKGYSSRSNTWEPMKNLGNCSRLVKQFEERQRA</sequence>
<dbReference type="InterPro" id="IPR023779">
    <property type="entry name" value="Chromodomain_CS"/>
</dbReference>
<feature type="domain" description="Chromo" evidence="5">
    <location>
        <begin position="178"/>
        <end position="233"/>
    </location>
</feature>
<dbReference type="PANTHER" id="PTHR22812">
    <property type="entry name" value="CHROMOBOX PROTEIN"/>
    <property type="match status" value="1"/>
</dbReference>
<protein>
    <submittedName>
        <fullName evidence="6">Testis-specific chromodomain protein</fullName>
    </submittedName>
</protein>
<feature type="compositionally biased region" description="Basic and acidic residues" evidence="4">
    <location>
        <begin position="67"/>
        <end position="90"/>
    </location>
</feature>
<evidence type="ECO:0000313" key="6">
    <source>
        <dbReference type="EMBL" id="WZH39384.1"/>
    </source>
</evidence>
<dbReference type="Gene3D" id="2.40.50.40">
    <property type="match status" value="1"/>
</dbReference>
<gene>
    <name evidence="6" type="ORF">QYS62_000301</name>
</gene>
<proteinExistence type="predicted"/>
<evidence type="ECO:0000259" key="5">
    <source>
        <dbReference type="PROSITE" id="PS50013"/>
    </source>
</evidence>